<dbReference type="CDD" id="cd04301">
    <property type="entry name" value="NAT_SF"/>
    <property type="match status" value="1"/>
</dbReference>
<dbReference type="GO" id="GO:0000781">
    <property type="term" value="C:chromosome, telomeric region"/>
    <property type="evidence" value="ECO:0007669"/>
    <property type="project" value="GOC"/>
</dbReference>
<feature type="active site" description="Proton donor/acceptor" evidence="8">
    <location>
        <position position="301"/>
    </location>
</feature>
<dbReference type="InterPro" id="IPR037113">
    <property type="entry name" value="Hat1_N_sf"/>
</dbReference>
<feature type="site" description="Interaction with histone H4 N-terminus" evidence="10">
    <location>
        <position position="210"/>
    </location>
</feature>
<gene>
    <name evidence="12" type="ORF">SeMB42_g01298</name>
</gene>
<comment type="catalytic activity">
    <reaction evidence="6 7">
        <text>L-lysyl-[protein] + acetyl-CoA = N(6)-acetyl-L-lysyl-[protein] + CoA + H(+)</text>
        <dbReference type="Rhea" id="RHEA:45948"/>
        <dbReference type="Rhea" id="RHEA-COMP:9752"/>
        <dbReference type="Rhea" id="RHEA-COMP:10731"/>
        <dbReference type="ChEBI" id="CHEBI:15378"/>
        <dbReference type="ChEBI" id="CHEBI:29969"/>
        <dbReference type="ChEBI" id="CHEBI:57287"/>
        <dbReference type="ChEBI" id="CHEBI:57288"/>
        <dbReference type="ChEBI" id="CHEBI:61930"/>
        <dbReference type="EC" id="2.3.1.48"/>
    </reaction>
</comment>
<dbReference type="GO" id="GO:0031509">
    <property type="term" value="P:subtelomeric heterochromatin formation"/>
    <property type="evidence" value="ECO:0007669"/>
    <property type="project" value="InterPro"/>
</dbReference>
<sequence>MSGPFGVSCKVADNSNQSEGRRMAAVEPLTTISRPVDDLSAWLSDANKAVHIKLVHSLENDQGFHPEFTYPIFGQEERIFGYKNLTINLYYAAGSLHTYLDIHYGKKIQTSAVQPAYADDALRTLREHLPKGLANNLDEFMRRVEVDEAAFTPYGRKMYQYRGRKDDSRVFEIWHATFADRGFIDYHDRMKIFAIFYIEGASNIEPDERWEVFVTYEKRNEGGRESYTFVGYSTCYPFFCYPDSVRMRISQFVVLPLYQGQGHGGALYDFLYREFWSRNKTVDFGSVESWGQLPVKEITVEDPNETFQIMRDRRDVRLAEREKIFEKLYPPTTMDSVLQLSRKYKLNKKQGYRTYELYMYSHVPRSDTNLYSAYRRHIKKRLYLQNLDQLLAASPDDIKKKLHDGFQNLIIEYRQQLDPNTWRPTPAA</sequence>
<keyword evidence="5 7" id="KW-0012">Acyltransferase</keyword>
<dbReference type="GO" id="GO:0005634">
    <property type="term" value="C:nucleus"/>
    <property type="evidence" value="ECO:0007669"/>
    <property type="project" value="UniProtKB-SubCell"/>
</dbReference>
<comment type="subunit">
    <text evidence="7">Component of the HAT-B complex composed of at least HAT1 and HAT2. The HAT-B complex binds to histone H4 tail.</text>
</comment>
<evidence type="ECO:0000256" key="2">
    <source>
        <dbReference type="ARBA" id="ARBA00013184"/>
    </source>
</evidence>
<comment type="caution">
    <text evidence="12">The sequence shown here is derived from an EMBL/GenBank/DDBJ whole genome shotgun (WGS) entry which is preliminary data.</text>
</comment>
<accession>A0A507DN02</accession>
<comment type="similarity">
    <text evidence="1 7">Belongs to the HAT1 family.</text>
</comment>
<organism evidence="12 13">
    <name type="scientific">Synchytrium endobioticum</name>
    <dbReference type="NCBI Taxonomy" id="286115"/>
    <lineage>
        <taxon>Eukaryota</taxon>
        <taxon>Fungi</taxon>
        <taxon>Fungi incertae sedis</taxon>
        <taxon>Chytridiomycota</taxon>
        <taxon>Chytridiomycota incertae sedis</taxon>
        <taxon>Chytridiomycetes</taxon>
        <taxon>Synchytriales</taxon>
        <taxon>Synchytriaceae</taxon>
        <taxon>Synchytrium</taxon>
    </lineage>
</organism>
<evidence type="ECO:0000256" key="10">
    <source>
        <dbReference type="PIRSR" id="PIRSR038084-3"/>
    </source>
</evidence>
<dbReference type="GO" id="GO:0005737">
    <property type="term" value="C:cytoplasm"/>
    <property type="evidence" value="ECO:0007669"/>
    <property type="project" value="UniProtKB-SubCell"/>
</dbReference>
<dbReference type="STRING" id="286115.A0A507DN02"/>
<evidence type="ECO:0000256" key="1">
    <source>
        <dbReference type="ARBA" id="ARBA00010543"/>
    </source>
</evidence>
<protein>
    <recommendedName>
        <fullName evidence="3 7">Histone acetyltransferase type B catalytic subunit</fullName>
        <ecNumber evidence="2 7">2.3.1.48</ecNumber>
    </recommendedName>
</protein>
<evidence type="ECO:0000313" key="12">
    <source>
        <dbReference type="EMBL" id="TPX52615.1"/>
    </source>
</evidence>
<keyword evidence="13" id="KW-1185">Reference proteome</keyword>
<evidence type="ECO:0000256" key="4">
    <source>
        <dbReference type="ARBA" id="ARBA00022679"/>
    </source>
</evidence>
<reference evidence="12 13" key="1">
    <citation type="journal article" date="2019" name="Sci. Rep.">
        <title>Comparative genomics of chytrid fungi reveal insights into the obligate biotrophic and pathogenic lifestyle of Synchytrium endobioticum.</title>
        <authorList>
            <person name="van de Vossenberg B.T.L.H."/>
            <person name="Warris S."/>
            <person name="Nguyen H.D.T."/>
            <person name="van Gent-Pelzer M.P.E."/>
            <person name="Joly D.L."/>
            <person name="van de Geest H.C."/>
            <person name="Bonants P.J.M."/>
            <person name="Smith D.S."/>
            <person name="Levesque C.A."/>
            <person name="van der Lee T.A.J."/>
        </authorList>
    </citation>
    <scope>NUCLEOTIDE SEQUENCE [LARGE SCALE GENOMIC DNA]</scope>
    <source>
        <strain evidence="12 13">MB42</strain>
    </source>
</reference>
<evidence type="ECO:0000256" key="3">
    <source>
        <dbReference type="ARBA" id="ARBA00021268"/>
    </source>
</evidence>
<evidence type="ECO:0000256" key="8">
    <source>
        <dbReference type="PIRSR" id="PIRSR038084-1"/>
    </source>
</evidence>
<name>A0A507DN02_9FUNG</name>
<dbReference type="Gene3D" id="3.90.360.10">
    <property type="entry name" value="Histone acetyl transferase 1 (HAT1), N-terminal domain"/>
    <property type="match status" value="1"/>
</dbReference>
<dbReference type="InterPro" id="IPR019467">
    <property type="entry name" value="Hat1_N"/>
</dbReference>
<dbReference type="Pfam" id="PF10394">
    <property type="entry name" value="Hat1_N"/>
    <property type="match status" value="1"/>
</dbReference>
<keyword evidence="7" id="KW-0963">Cytoplasm</keyword>
<dbReference type="VEuPathDB" id="FungiDB:SeMB42_g01298"/>
<dbReference type="AlphaFoldDB" id="A0A507DN02"/>
<evidence type="ECO:0000256" key="6">
    <source>
        <dbReference type="ARBA" id="ARBA00048017"/>
    </source>
</evidence>
<evidence type="ECO:0000256" key="9">
    <source>
        <dbReference type="PIRSR" id="PIRSR038084-2"/>
    </source>
</evidence>
<dbReference type="GO" id="GO:0004402">
    <property type="term" value="F:histone acetyltransferase activity"/>
    <property type="evidence" value="ECO:0007669"/>
    <property type="project" value="UniProtKB-UniRule"/>
</dbReference>
<evidence type="ECO:0000259" key="11">
    <source>
        <dbReference type="Pfam" id="PF10394"/>
    </source>
</evidence>
<evidence type="ECO:0000256" key="7">
    <source>
        <dbReference type="PIRNR" id="PIRNR038084"/>
    </source>
</evidence>
<keyword evidence="4 7" id="KW-0808">Transferase</keyword>
<evidence type="ECO:0000313" key="13">
    <source>
        <dbReference type="Proteomes" id="UP000317494"/>
    </source>
</evidence>
<proteinExistence type="inferred from homology"/>
<dbReference type="PANTHER" id="PTHR12046">
    <property type="entry name" value="HISTONE ACETYLTRANSFERASE TYPE B CATALYTIC SUBUNIT"/>
    <property type="match status" value="1"/>
</dbReference>
<feature type="domain" description="Histone acetyl transferase HAT1 N-terminal" evidence="11">
    <location>
        <begin position="42"/>
        <end position="199"/>
    </location>
</feature>
<comment type="subcellular location">
    <subcellularLocation>
        <location evidence="7">Cytoplasm</location>
    </subcellularLocation>
    <subcellularLocation>
        <location evidence="7">Nucleus</location>
    </subcellularLocation>
</comment>
<feature type="region of interest" description="Interaction with histone H4 N-terminus" evidence="9">
    <location>
        <begin position="236"/>
        <end position="238"/>
    </location>
</feature>
<keyword evidence="7" id="KW-0539">Nucleus</keyword>
<dbReference type="Proteomes" id="UP000317494">
    <property type="component" value="Unassembled WGS sequence"/>
</dbReference>
<comment type="function">
    <text evidence="7">Catalytic component of the histone acetylase B (HAT-B) complex. Has intrinsic substrate specificity that modifies lysine in recognition sequence GXGKXG. Involved in DNA double-strand break repair.</text>
</comment>
<dbReference type="InterPro" id="IPR017380">
    <property type="entry name" value="Hist_AcTrfase_B-typ_cat-su"/>
</dbReference>
<evidence type="ECO:0000256" key="5">
    <source>
        <dbReference type="ARBA" id="ARBA00023315"/>
    </source>
</evidence>
<dbReference type="InterPro" id="IPR016181">
    <property type="entry name" value="Acyl_CoA_acyltransferase"/>
</dbReference>
<dbReference type="EMBL" id="QEAN01000032">
    <property type="protein sequence ID" value="TPX52615.1"/>
    <property type="molecule type" value="Genomic_DNA"/>
</dbReference>
<dbReference type="PIRSF" id="PIRSF038084">
    <property type="entry name" value="HAT-B_cat"/>
    <property type="match status" value="1"/>
</dbReference>
<dbReference type="EC" id="2.3.1.48" evidence="2 7"/>
<feature type="binding site" evidence="9">
    <location>
        <position position="313"/>
    </location>
    <ligand>
        <name>acetyl-CoA</name>
        <dbReference type="ChEBI" id="CHEBI:57288"/>
    </ligand>
</feature>
<dbReference type="SUPFAM" id="SSF55729">
    <property type="entry name" value="Acyl-CoA N-acyltransferases (Nat)"/>
    <property type="match status" value="1"/>
</dbReference>
<feature type="binding site" evidence="9">
    <location>
        <position position="304"/>
    </location>
    <ligand>
        <name>acetyl-CoA</name>
        <dbReference type="ChEBI" id="CHEBI:57288"/>
    </ligand>
</feature>
<dbReference type="Gene3D" id="3.40.630.30">
    <property type="match status" value="1"/>
</dbReference>